<dbReference type="OrthoDB" id="107553at2157"/>
<dbReference type="RefSeq" id="WP_048185131.1">
    <property type="nucleotide sequence ID" value="NZ_JXOJ01000006.1"/>
</dbReference>
<comment type="caution">
    <text evidence="2">The sequence shown here is derived from an EMBL/GenBank/DDBJ whole genome shotgun (WGS) entry which is preliminary data.</text>
</comment>
<reference evidence="2 3" key="1">
    <citation type="journal article" date="2015" name="Int. J. Syst. Evol. Microbiol.">
        <title>Methanoculleus sediminis sp. nov., a methanogen from sediments near a submarine mud volcano.</title>
        <authorList>
            <person name="Chen S.C."/>
            <person name="Chen M.F."/>
            <person name="Lai M.C."/>
            <person name="Weng C.Y."/>
            <person name="Wu S.Y."/>
            <person name="Lin S."/>
            <person name="Yang T.F."/>
            <person name="Chen P.C."/>
        </authorList>
    </citation>
    <scope>NUCLEOTIDE SEQUENCE [LARGE SCALE GENOMIC DNA]</scope>
    <source>
        <strain evidence="2 3">S3Fa</strain>
    </source>
</reference>
<dbReference type="EMBL" id="JXOJ01000006">
    <property type="protein sequence ID" value="KLK87478.1"/>
    <property type="molecule type" value="Genomic_DNA"/>
</dbReference>
<keyword evidence="1" id="KW-1133">Transmembrane helix</keyword>
<sequence length="111" mass="12329">MKQDRWKLYLKALWGAVIALLVISLAGAAAGFEFWRTMIGGSVWIVEMLVVLTLLFIIVVRLKEWIEDQIASAAGQKSGAAGAELQMLRQSLERIEAKVDRIEKVLDGVSE</sequence>
<keyword evidence="3" id="KW-1185">Reference proteome</keyword>
<name>A0A0H1QX10_9EURY</name>
<organism evidence="2 3">
    <name type="scientific">Methanoculleus sediminis</name>
    <dbReference type="NCBI Taxonomy" id="1550566"/>
    <lineage>
        <taxon>Archaea</taxon>
        <taxon>Methanobacteriati</taxon>
        <taxon>Methanobacteriota</taxon>
        <taxon>Stenosarchaea group</taxon>
        <taxon>Methanomicrobia</taxon>
        <taxon>Methanomicrobiales</taxon>
        <taxon>Methanomicrobiaceae</taxon>
        <taxon>Methanoculleus</taxon>
    </lineage>
</organism>
<dbReference type="Proteomes" id="UP000035301">
    <property type="component" value="Unassembled WGS sequence"/>
</dbReference>
<feature type="transmembrane region" description="Helical" evidence="1">
    <location>
        <begin position="38"/>
        <end position="60"/>
    </location>
</feature>
<dbReference type="PATRIC" id="fig|1550566.3.peg.2276"/>
<keyword evidence="1" id="KW-0472">Membrane</keyword>
<evidence type="ECO:0000313" key="2">
    <source>
        <dbReference type="EMBL" id="KLK87478.1"/>
    </source>
</evidence>
<evidence type="ECO:0000256" key="1">
    <source>
        <dbReference type="SAM" id="Phobius"/>
    </source>
</evidence>
<keyword evidence="1" id="KW-0812">Transmembrane</keyword>
<dbReference type="AlphaFoldDB" id="A0A0H1QX10"/>
<gene>
    <name evidence="2" type="ORF">SZ63_10440</name>
</gene>
<evidence type="ECO:0000313" key="3">
    <source>
        <dbReference type="Proteomes" id="UP000035301"/>
    </source>
</evidence>
<feature type="transmembrane region" description="Helical" evidence="1">
    <location>
        <begin position="12"/>
        <end position="32"/>
    </location>
</feature>
<protein>
    <submittedName>
        <fullName evidence="2">Uncharacterized protein</fullName>
    </submittedName>
</protein>
<proteinExistence type="predicted"/>
<accession>A0A0H1QX10</accession>